<dbReference type="AlphaFoldDB" id="A0A1S3JRQ1"/>
<dbReference type="CDD" id="cd15900">
    <property type="entry name" value="EFh_MICU"/>
    <property type="match status" value="1"/>
</dbReference>
<dbReference type="PANTHER" id="PTHR12294:SF13">
    <property type="entry name" value="MITOCHONDRIAL CALCIUM UPTAKE 3, ISOFORM D"/>
    <property type="match status" value="1"/>
</dbReference>
<dbReference type="PANTHER" id="PTHR12294">
    <property type="entry name" value="EF HAND DOMAIN FAMILY A1,A2-RELATED"/>
    <property type="match status" value="1"/>
</dbReference>
<evidence type="ECO:0000256" key="8">
    <source>
        <dbReference type="ARBA" id="ARBA00023136"/>
    </source>
</evidence>
<dbReference type="GeneID" id="106175372"/>
<accession>A0A1S3JRQ1</accession>
<dbReference type="KEGG" id="lak:106175372"/>
<dbReference type="GO" id="GO:0051560">
    <property type="term" value="P:mitochondrial calcium ion homeostasis"/>
    <property type="evidence" value="ECO:0007669"/>
    <property type="project" value="TreeGrafter"/>
</dbReference>
<reference evidence="11" key="1">
    <citation type="submission" date="2025-08" db="UniProtKB">
        <authorList>
            <consortium name="RefSeq"/>
        </authorList>
    </citation>
    <scope>IDENTIFICATION</scope>
    <source>
        <tissue evidence="11">Gonads</tissue>
    </source>
</reference>
<name>A0A1S3JRQ1_LINAN</name>
<evidence type="ECO:0000256" key="7">
    <source>
        <dbReference type="ARBA" id="ARBA00023128"/>
    </source>
</evidence>
<dbReference type="InParanoid" id="A0A1S3JRQ1"/>
<dbReference type="OrthoDB" id="5859791at2759"/>
<dbReference type="GO" id="GO:0036444">
    <property type="term" value="P:calcium import into the mitochondrion"/>
    <property type="evidence" value="ECO:0007669"/>
    <property type="project" value="TreeGrafter"/>
</dbReference>
<evidence type="ECO:0000313" key="11">
    <source>
        <dbReference type="RefSeq" id="XP_013412771.1"/>
    </source>
</evidence>
<proteinExistence type="predicted"/>
<evidence type="ECO:0000256" key="1">
    <source>
        <dbReference type="ARBA" id="ARBA00004273"/>
    </source>
</evidence>
<evidence type="ECO:0000256" key="3">
    <source>
        <dbReference type="ARBA" id="ARBA00022737"/>
    </source>
</evidence>
<keyword evidence="8" id="KW-0472">Membrane</keyword>
<dbReference type="Gene3D" id="1.10.238.10">
    <property type="entry name" value="EF-hand"/>
    <property type="match status" value="2"/>
</dbReference>
<feature type="domain" description="EF-hand" evidence="9">
    <location>
        <begin position="167"/>
        <end position="202"/>
    </location>
</feature>
<dbReference type="GO" id="GO:1990246">
    <property type="term" value="C:uniplex complex"/>
    <property type="evidence" value="ECO:0007669"/>
    <property type="project" value="TreeGrafter"/>
</dbReference>
<evidence type="ECO:0000256" key="4">
    <source>
        <dbReference type="ARBA" id="ARBA00022792"/>
    </source>
</evidence>
<dbReference type="Proteomes" id="UP000085678">
    <property type="component" value="Unplaced"/>
</dbReference>
<dbReference type="GO" id="GO:0005758">
    <property type="term" value="C:mitochondrial intermembrane space"/>
    <property type="evidence" value="ECO:0007669"/>
    <property type="project" value="UniProtKB-SubCell"/>
</dbReference>
<dbReference type="RefSeq" id="XP_013412771.1">
    <property type="nucleotide sequence ID" value="XM_013557317.1"/>
</dbReference>
<gene>
    <name evidence="11" type="primary">LOC106175372</name>
</gene>
<keyword evidence="10" id="KW-1185">Reference proteome</keyword>
<keyword evidence="7" id="KW-0496">Mitochondrion</keyword>
<dbReference type="PROSITE" id="PS50222">
    <property type="entry name" value="EF_HAND_2"/>
    <property type="match status" value="2"/>
</dbReference>
<evidence type="ECO:0000256" key="2">
    <source>
        <dbReference type="ARBA" id="ARBA00004569"/>
    </source>
</evidence>
<keyword evidence="4" id="KW-0999">Mitochondrion inner membrane</keyword>
<keyword evidence="6" id="KW-0809">Transit peptide</keyword>
<evidence type="ECO:0000256" key="6">
    <source>
        <dbReference type="ARBA" id="ARBA00022946"/>
    </source>
</evidence>
<comment type="subcellular location">
    <subcellularLocation>
        <location evidence="1">Mitochondrion inner membrane</location>
    </subcellularLocation>
    <subcellularLocation>
        <location evidence="2">Mitochondrion intermembrane space</location>
    </subcellularLocation>
</comment>
<dbReference type="InterPro" id="IPR018247">
    <property type="entry name" value="EF_Hand_1_Ca_BS"/>
</dbReference>
<evidence type="ECO:0000313" key="10">
    <source>
        <dbReference type="Proteomes" id="UP000085678"/>
    </source>
</evidence>
<evidence type="ECO:0000259" key="9">
    <source>
        <dbReference type="PROSITE" id="PS50222"/>
    </source>
</evidence>
<dbReference type="InterPro" id="IPR002048">
    <property type="entry name" value="EF_hand_dom"/>
</dbReference>
<organism evidence="10 11">
    <name type="scientific">Lingula anatina</name>
    <name type="common">Brachiopod</name>
    <name type="synonym">Lingula unguis</name>
    <dbReference type="NCBI Taxonomy" id="7574"/>
    <lineage>
        <taxon>Eukaryota</taxon>
        <taxon>Metazoa</taxon>
        <taxon>Spiralia</taxon>
        <taxon>Lophotrochozoa</taxon>
        <taxon>Brachiopoda</taxon>
        <taxon>Linguliformea</taxon>
        <taxon>Lingulata</taxon>
        <taxon>Lingulida</taxon>
        <taxon>Linguloidea</taxon>
        <taxon>Lingulidae</taxon>
        <taxon>Lingula</taxon>
    </lineage>
</organism>
<keyword evidence="5" id="KW-0106">Calcium</keyword>
<dbReference type="InterPro" id="IPR011992">
    <property type="entry name" value="EF-hand-dom_pair"/>
</dbReference>
<dbReference type="GO" id="GO:0005509">
    <property type="term" value="F:calcium ion binding"/>
    <property type="evidence" value="ECO:0007669"/>
    <property type="project" value="InterPro"/>
</dbReference>
<dbReference type="Pfam" id="PF00036">
    <property type="entry name" value="EF-hand_1"/>
    <property type="match status" value="1"/>
</dbReference>
<dbReference type="SUPFAM" id="SSF47473">
    <property type="entry name" value="EF-hand"/>
    <property type="match status" value="2"/>
</dbReference>
<sequence length="467" mass="54579">MKNAPLNKTRTIAALTLAVSGGATFCYLCRQRQKFTFNVIPTAYAQTQPQEQIVKNWFLWKLLQEDQQDLDGAQQPMSYREERFLSFASLEYAGKIYMTPQDFLESVIQEEPRDRVRRRYLRDIEVKKWLTDTPTRHKGSIELFRAIHDKGLISYTEYLFLLCVLTKPKSGFHIAFNMFDTDGNQQVDKQEFLVLANVFASPSHVDSVEHSQRPFAVIKGENTAGSMEVPYDDLETDPRPKRKPMNIWQLKGDREGVEDIALYADTTLLVHFFGQKGKENLSFQDFARFMENLQTEVLELEFEEYARGMPTISEEDFARVLLHYTQLNQADCEEYIERLKERRPEEKANQKGCNQGIVFKDFRDFFQFLNHLDDFSMAMKLYTVANQPVSQELFHRAVMVCTGLKLNPHVIDTVFQLFDIDGDGQLSHQEFISIMKSRLHRGFRSHLVKMNRWDSFKACLKEEMKTK</sequence>
<dbReference type="FunCoup" id="A0A1S3JRQ1">
    <property type="interactions" value="141"/>
</dbReference>
<keyword evidence="3" id="KW-0677">Repeat</keyword>
<dbReference type="SMART" id="SM00054">
    <property type="entry name" value="EFh"/>
    <property type="match status" value="2"/>
</dbReference>
<dbReference type="InterPro" id="IPR039800">
    <property type="entry name" value="MICU1/2/3"/>
</dbReference>
<feature type="domain" description="EF-hand" evidence="9">
    <location>
        <begin position="406"/>
        <end position="441"/>
    </location>
</feature>
<dbReference type="STRING" id="7574.A0A1S3JRQ1"/>
<protein>
    <submittedName>
        <fullName evidence="11">Calcium uptake protein 3, mitochondrial isoform X1</fullName>
    </submittedName>
</protein>
<evidence type="ECO:0000256" key="5">
    <source>
        <dbReference type="ARBA" id="ARBA00022837"/>
    </source>
</evidence>
<dbReference type="PROSITE" id="PS00018">
    <property type="entry name" value="EF_HAND_1"/>
    <property type="match status" value="2"/>
</dbReference>